<keyword evidence="1" id="KW-0812">Transmembrane</keyword>
<proteinExistence type="predicted"/>
<feature type="signal peptide" evidence="2">
    <location>
        <begin position="1"/>
        <end position="22"/>
    </location>
</feature>
<evidence type="ECO:0000313" key="4">
    <source>
        <dbReference type="Proteomes" id="UP000187209"/>
    </source>
</evidence>
<keyword evidence="4" id="KW-1185">Reference proteome</keyword>
<dbReference type="AlphaFoldDB" id="A0A1R2B9E8"/>
<keyword evidence="1" id="KW-1133">Transmembrane helix</keyword>
<sequence>MRIFLCLVGILVMGEVTELIESTQLLGSISQSESWYYWAKVNPSKTLDIAVQPIFGDTDLFLDIVSENPTALPMPNMTHHQFASESPIVLESIHLTTKSFEKCKGDCYIKASVLCLSSSCSFYIYYDQDSYIILSENRPIQSHTEKETFTYFRFYLAEDSNLFILLTVIGNSNPDLYVSKNTLPTKQSADWKSETFGGETLSIYQTESGVYYIGIFCQTKSEFTIMISTEIYSFLQLYPGLPQYMEIPEKNRNLFVFWSSSKEDIEIKISLLKGQVVLMANPQHPEIEEMAEKIPTPTDRAWASLTKDNEENIIVIKASDKNFCNNCNIIISVAAYYDSEYIITVNNAQYLEVLLNGVPVQGVVEKNTINSYMFTLDTASDIEFRLASYVGDADIYVSRSIPVSDWFYDWKSSQSITEESLVISVSDKNWICGTYYIAIVATQTSSYSLVVFAELSPVIIVPGWSQLYSVENPMHFYLNVIENIPYTCTLTPFNQHFKPDIYINTNGIMPDKKNYEIAVQESDYDPILGILEIDVLYTEPKIIGISVYGTASFGQPFFSLVCMSSLSIMKLFEKDYVYMKLNGETLDFELVIYTENDVLITLQPCFGNPKMRISQDPELYFPDPNVVVIESFNKIEGKISKPKGRYYVRVYGNIDDSFELFTSHKNSFTMTPGGEITYKETSSGYKVSWPRVVVNNGDADISVLYYVYYNISFSETFYRSCGLRLMEKFHNSGVVLETSETSIEIKTKKSQVLNVMAVFGRHRFETQGYAVYDPIKLENNDSSSETESSYWWVYVLIIAGIGGAGYGYYNYRKRRTTVRLSNSDYELSSF</sequence>
<feature type="transmembrane region" description="Helical" evidence="1">
    <location>
        <begin position="790"/>
        <end position="809"/>
    </location>
</feature>
<keyword evidence="1" id="KW-0472">Membrane</keyword>
<evidence type="ECO:0000313" key="3">
    <source>
        <dbReference type="EMBL" id="OMJ73394.1"/>
    </source>
</evidence>
<organism evidence="3 4">
    <name type="scientific">Stentor coeruleus</name>
    <dbReference type="NCBI Taxonomy" id="5963"/>
    <lineage>
        <taxon>Eukaryota</taxon>
        <taxon>Sar</taxon>
        <taxon>Alveolata</taxon>
        <taxon>Ciliophora</taxon>
        <taxon>Postciliodesmatophora</taxon>
        <taxon>Heterotrichea</taxon>
        <taxon>Heterotrichida</taxon>
        <taxon>Stentoridae</taxon>
        <taxon>Stentor</taxon>
    </lineage>
</organism>
<reference evidence="3 4" key="1">
    <citation type="submission" date="2016-11" db="EMBL/GenBank/DDBJ databases">
        <title>The macronuclear genome of Stentor coeruleus: a giant cell with tiny introns.</title>
        <authorList>
            <person name="Slabodnick M."/>
            <person name="Ruby J.G."/>
            <person name="Reiff S.B."/>
            <person name="Swart E.C."/>
            <person name="Gosai S."/>
            <person name="Prabakaran S."/>
            <person name="Witkowska E."/>
            <person name="Larue G.E."/>
            <person name="Fisher S."/>
            <person name="Freeman R.M."/>
            <person name="Gunawardena J."/>
            <person name="Chu W."/>
            <person name="Stover N.A."/>
            <person name="Gregory B.D."/>
            <person name="Nowacki M."/>
            <person name="Derisi J."/>
            <person name="Roy S.W."/>
            <person name="Marshall W.F."/>
            <person name="Sood P."/>
        </authorList>
    </citation>
    <scope>NUCLEOTIDE SEQUENCE [LARGE SCALE GENOMIC DNA]</scope>
    <source>
        <strain evidence="3">WM001</strain>
    </source>
</reference>
<name>A0A1R2B9E8_9CILI</name>
<evidence type="ECO:0000256" key="1">
    <source>
        <dbReference type="SAM" id="Phobius"/>
    </source>
</evidence>
<evidence type="ECO:0008006" key="5">
    <source>
        <dbReference type="Google" id="ProtNLM"/>
    </source>
</evidence>
<protein>
    <recommendedName>
        <fullName evidence="5">IgGFc-binding protein N-terminal domain-containing protein</fullName>
    </recommendedName>
</protein>
<dbReference type="Gene3D" id="2.60.120.380">
    <property type="match status" value="2"/>
</dbReference>
<dbReference type="Proteomes" id="UP000187209">
    <property type="component" value="Unassembled WGS sequence"/>
</dbReference>
<accession>A0A1R2B9E8</accession>
<feature type="chain" id="PRO_5012006098" description="IgGFc-binding protein N-terminal domain-containing protein" evidence="2">
    <location>
        <begin position="23"/>
        <end position="830"/>
    </location>
</feature>
<evidence type="ECO:0000256" key="2">
    <source>
        <dbReference type="SAM" id="SignalP"/>
    </source>
</evidence>
<keyword evidence="2" id="KW-0732">Signal</keyword>
<dbReference type="EMBL" id="MPUH01000825">
    <property type="protein sequence ID" value="OMJ73394.1"/>
    <property type="molecule type" value="Genomic_DNA"/>
</dbReference>
<comment type="caution">
    <text evidence="3">The sequence shown here is derived from an EMBL/GenBank/DDBJ whole genome shotgun (WGS) entry which is preliminary data.</text>
</comment>
<gene>
    <name evidence="3" type="ORF">SteCoe_27925</name>
</gene>